<organism evidence="2 3">
    <name type="scientific">Actinomycetospora atypica</name>
    <dbReference type="NCBI Taxonomy" id="1290095"/>
    <lineage>
        <taxon>Bacteria</taxon>
        <taxon>Bacillati</taxon>
        <taxon>Actinomycetota</taxon>
        <taxon>Actinomycetes</taxon>
        <taxon>Pseudonocardiales</taxon>
        <taxon>Pseudonocardiaceae</taxon>
        <taxon>Actinomycetospora</taxon>
    </lineage>
</organism>
<evidence type="ECO:0008006" key="4">
    <source>
        <dbReference type="Google" id="ProtNLM"/>
    </source>
</evidence>
<comment type="caution">
    <text evidence="2">The sequence shown here is derived from an EMBL/GenBank/DDBJ whole genome shotgun (WGS) entry which is preliminary data.</text>
</comment>
<evidence type="ECO:0000313" key="2">
    <source>
        <dbReference type="EMBL" id="MFC5062846.1"/>
    </source>
</evidence>
<feature type="region of interest" description="Disordered" evidence="1">
    <location>
        <begin position="152"/>
        <end position="182"/>
    </location>
</feature>
<evidence type="ECO:0000313" key="3">
    <source>
        <dbReference type="Proteomes" id="UP001595947"/>
    </source>
</evidence>
<proteinExistence type="predicted"/>
<dbReference type="Pfam" id="PF18844">
    <property type="entry name" value="baeRF_family2"/>
    <property type="match status" value="1"/>
</dbReference>
<keyword evidence="3" id="KW-1185">Reference proteome</keyword>
<evidence type="ECO:0000256" key="1">
    <source>
        <dbReference type="SAM" id="MobiDB-lite"/>
    </source>
</evidence>
<accession>A0ABV9YQI9</accession>
<dbReference type="InterPro" id="IPR040701">
    <property type="entry name" value="Bact_RF_family2"/>
</dbReference>
<reference evidence="3" key="1">
    <citation type="journal article" date="2019" name="Int. J. Syst. Evol. Microbiol.">
        <title>The Global Catalogue of Microorganisms (GCM) 10K type strain sequencing project: providing services to taxonomists for standard genome sequencing and annotation.</title>
        <authorList>
            <consortium name="The Broad Institute Genomics Platform"/>
            <consortium name="The Broad Institute Genome Sequencing Center for Infectious Disease"/>
            <person name="Wu L."/>
            <person name="Ma J."/>
        </authorList>
    </citation>
    <scope>NUCLEOTIDE SEQUENCE [LARGE SCALE GENOMIC DNA]</scope>
    <source>
        <strain evidence="3">CGMCC 4.7093</strain>
    </source>
</reference>
<protein>
    <recommendedName>
        <fullName evidence="4">Peptide chain release factor 2</fullName>
    </recommendedName>
</protein>
<dbReference type="InterPro" id="IPR029064">
    <property type="entry name" value="Ribosomal_eL30-like_sf"/>
</dbReference>
<dbReference type="Proteomes" id="UP001595947">
    <property type="component" value="Unassembled WGS sequence"/>
</dbReference>
<name>A0ABV9YQI9_9PSEU</name>
<dbReference type="EMBL" id="JBHSIV010000010">
    <property type="protein sequence ID" value="MFC5062846.1"/>
    <property type="molecule type" value="Genomic_DNA"/>
</dbReference>
<gene>
    <name evidence="2" type="ORF">ACFPBZ_11565</name>
</gene>
<dbReference type="Gene3D" id="3.30.1330.30">
    <property type="match status" value="1"/>
</dbReference>
<dbReference type="RefSeq" id="WP_378036200.1">
    <property type="nucleotide sequence ID" value="NZ_JBHSIV010000010.1"/>
</dbReference>
<sequence>MDLSHTRELFERRGPFATVYLEATNPGENAARQADLRWRGLSDSLREQGADDKTIAALDELFGDTSGGDLNAYGRVVVASADGVVFDDAVEGVDAAGDVATWSPLPELGAYFRSQSGSVRALLVVADQTGGDVYQVVASNVEGAREVDEQSIEGSAVESVHKARGGGNAHKQRQRRHAEASYQNAADVVKGIQSAASSFRPEIIVLAGEVTGREVVRHEMPKGLAEITREIEAGSRAAGSSEDALEDALLTEAGKAATERETAIRQQFHEAKAHANAVEGLEMVLEAARTGAIATLLLVDGQHVDGELWVGDTPEAISTEKDKAATISDATPIQRPAEQVLLRAAGAMGGDVAVLGAGAELVDGVGALLRFPVTV</sequence>